<keyword evidence="5 7" id="KW-1133">Transmembrane helix</keyword>
<evidence type="ECO:0000256" key="2">
    <source>
        <dbReference type="ARBA" id="ARBA00022676"/>
    </source>
</evidence>
<evidence type="ECO:0000313" key="11">
    <source>
        <dbReference type="Proteomes" id="UP000238358"/>
    </source>
</evidence>
<organism evidence="10 12">
    <name type="scientific">Megasphaera elsdenii</name>
    <dbReference type="NCBI Taxonomy" id="907"/>
    <lineage>
        <taxon>Bacteria</taxon>
        <taxon>Bacillati</taxon>
        <taxon>Bacillota</taxon>
        <taxon>Negativicutes</taxon>
        <taxon>Veillonellales</taxon>
        <taxon>Veillonellaceae</taxon>
        <taxon>Megasphaera</taxon>
    </lineage>
</organism>
<comment type="subcellular location">
    <subcellularLocation>
        <location evidence="1">Membrane</location>
        <topology evidence="1">Multi-pass membrane protein</topology>
    </subcellularLocation>
</comment>
<protein>
    <submittedName>
        <fullName evidence="9 10">Glycosyltransferase</fullName>
    </submittedName>
</protein>
<name>A0A269TGM4_MEGEL</name>
<dbReference type="RefSeq" id="WP_022497869.1">
    <property type="nucleotide sequence ID" value="NZ_AP031433.1"/>
</dbReference>
<dbReference type="EMBL" id="CP027569">
    <property type="protein sequence ID" value="AVO27647.1"/>
    <property type="molecule type" value="Genomic_DNA"/>
</dbReference>
<evidence type="ECO:0000313" key="9">
    <source>
        <dbReference type="EMBL" id="AVO27647.1"/>
    </source>
</evidence>
<dbReference type="InterPro" id="IPR001173">
    <property type="entry name" value="Glyco_trans_2-like"/>
</dbReference>
<evidence type="ECO:0000313" key="12">
    <source>
        <dbReference type="Proteomes" id="UP000536773"/>
    </source>
</evidence>
<evidence type="ECO:0000256" key="7">
    <source>
        <dbReference type="SAM" id="Phobius"/>
    </source>
</evidence>
<feature type="transmembrane region" description="Helical" evidence="7">
    <location>
        <begin position="259"/>
        <end position="283"/>
    </location>
</feature>
<evidence type="ECO:0000256" key="4">
    <source>
        <dbReference type="ARBA" id="ARBA00022692"/>
    </source>
</evidence>
<dbReference type="OrthoDB" id="9807778at2"/>
<evidence type="ECO:0000256" key="3">
    <source>
        <dbReference type="ARBA" id="ARBA00022679"/>
    </source>
</evidence>
<evidence type="ECO:0000313" key="10">
    <source>
        <dbReference type="EMBL" id="NMK38819.1"/>
    </source>
</evidence>
<dbReference type="PANTHER" id="PTHR48090:SF1">
    <property type="entry name" value="PROPHAGE BACTOPRENOL GLUCOSYL TRANSFERASE HOMOLOG"/>
    <property type="match status" value="1"/>
</dbReference>
<dbReference type="PANTHER" id="PTHR48090">
    <property type="entry name" value="UNDECAPRENYL-PHOSPHATE 4-DEOXY-4-FORMAMIDO-L-ARABINOSE TRANSFERASE-RELATED"/>
    <property type="match status" value="1"/>
</dbReference>
<sequence>MSIVVPVYNEQPNIEKFYEEATKAAATLDMDYEIIFVDDGSKDATPLILSRLTQQDGHVRAFILARNFGHQLAITCGMDHAIGDAVITMDGDLQHPPSMIPELVRKWREGNDVVQTIRESTDDAGFLKRMTSKWYYRILNTVSPVHITPGGSDFRLIDKRVLETFKQFREHDRFIRGMIGDIGYTQTFIHFVAPRRYAGKSKFSVRKMLHFALDGIMAYSKIPLRVSFYVGMLSGLLSLLLILHVIYCNIVGEAVQGWTTTMIVDCLFSGFQLIFIGVIGEYIGRIFEEVKHRPLYWLRAELGQHKDR</sequence>
<dbReference type="CDD" id="cd04187">
    <property type="entry name" value="DPM1_like_bac"/>
    <property type="match status" value="1"/>
</dbReference>
<dbReference type="AlphaFoldDB" id="A0A269TGM4"/>
<evidence type="ECO:0000256" key="5">
    <source>
        <dbReference type="ARBA" id="ARBA00022989"/>
    </source>
</evidence>
<evidence type="ECO:0000259" key="8">
    <source>
        <dbReference type="Pfam" id="PF00535"/>
    </source>
</evidence>
<evidence type="ECO:0000256" key="6">
    <source>
        <dbReference type="ARBA" id="ARBA00023136"/>
    </source>
</evidence>
<dbReference type="InterPro" id="IPR029044">
    <property type="entry name" value="Nucleotide-diphossugar_trans"/>
</dbReference>
<dbReference type="Pfam" id="PF00535">
    <property type="entry name" value="Glycos_transf_2"/>
    <property type="match status" value="1"/>
</dbReference>
<proteinExistence type="predicted"/>
<dbReference type="SUPFAM" id="SSF53448">
    <property type="entry name" value="Nucleotide-diphospho-sugar transferases"/>
    <property type="match status" value="1"/>
</dbReference>
<evidence type="ECO:0000256" key="1">
    <source>
        <dbReference type="ARBA" id="ARBA00004141"/>
    </source>
</evidence>
<dbReference type="Proteomes" id="UP000238358">
    <property type="component" value="Chromosome"/>
</dbReference>
<keyword evidence="6 7" id="KW-0472">Membrane</keyword>
<feature type="transmembrane region" description="Helical" evidence="7">
    <location>
        <begin position="226"/>
        <end position="247"/>
    </location>
</feature>
<feature type="domain" description="Glycosyltransferase 2-like" evidence="8">
    <location>
        <begin position="2"/>
        <end position="163"/>
    </location>
</feature>
<dbReference type="InterPro" id="IPR050256">
    <property type="entry name" value="Glycosyltransferase_2"/>
</dbReference>
<dbReference type="GO" id="GO:0005886">
    <property type="term" value="C:plasma membrane"/>
    <property type="evidence" value="ECO:0007669"/>
    <property type="project" value="TreeGrafter"/>
</dbReference>
<keyword evidence="2" id="KW-0328">Glycosyltransferase</keyword>
<gene>
    <name evidence="9" type="ORF">C6Y28_08520</name>
    <name evidence="10" type="ORF">HG933_05425</name>
</gene>
<accession>A0A269TGM4</accession>
<keyword evidence="3 10" id="KW-0808">Transferase</keyword>
<reference evidence="10 12" key="2">
    <citation type="submission" date="2020-04" db="EMBL/GenBank/DDBJ databases">
        <authorList>
            <person name="Hitch T.C.A."/>
            <person name="Wylensek D."/>
            <person name="Clavel T."/>
        </authorList>
    </citation>
    <scope>NUCLEOTIDE SEQUENCE [LARGE SCALE GENOMIC DNA]</scope>
    <source>
        <strain evidence="10 12">WCA-386-APC-2A</strain>
    </source>
</reference>
<dbReference type="Proteomes" id="UP000536773">
    <property type="component" value="Unassembled WGS sequence"/>
</dbReference>
<dbReference type="EMBL" id="JABBJH010000005">
    <property type="protein sequence ID" value="NMK38819.1"/>
    <property type="molecule type" value="Genomic_DNA"/>
</dbReference>
<dbReference type="GO" id="GO:0016757">
    <property type="term" value="F:glycosyltransferase activity"/>
    <property type="evidence" value="ECO:0007669"/>
    <property type="project" value="UniProtKB-KW"/>
</dbReference>
<reference evidence="9 11" key="1">
    <citation type="journal article" date="2018" name="Genome Announc.">
        <title>Complete genomes of two Megasphaera elsdenii strains, NCIMB 702410 and ATCC 25940.</title>
        <authorList>
            <person name="Hatmaker E.A."/>
            <person name="O'Dell K."/>
            <person name="Riley L.A."/>
            <person name="Klingeman D.M."/>
            <person name="Guss A.M."/>
        </authorList>
    </citation>
    <scope>NUCLEOTIDE SEQUENCE [LARGE SCALE GENOMIC DNA]</scope>
    <source>
        <strain evidence="9 11">NCIMB702410</strain>
    </source>
</reference>
<dbReference type="Gene3D" id="3.90.550.10">
    <property type="entry name" value="Spore Coat Polysaccharide Biosynthesis Protein SpsA, Chain A"/>
    <property type="match status" value="1"/>
</dbReference>
<keyword evidence="4 7" id="KW-0812">Transmembrane</keyword>